<reference evidence="2 3" key="1">
    <citation type="journal article" date="2015" name="Genome Announc.">
        <title>De Novo Genome Sequence of Yersinia aleksiciae Y159T.</title>
        <authorList>
            <person name="Sprague L.D."/>
            <person name="Neubauer H."/>
        </authorList>
    </citation>
    <scope>NUCLEOTIDE SEQUENCE [LARGE SCALE GENOMIC DNA]</scope>
    <source>
        <strain evidence="2 3">159</strain>
    </source>
</reference>
<feature type="domain" description="Tox-PL" evidence="1">
    <location>
        <begin position="51"/>
        <end position="154"/>
    </location>
</feature>
<dbReference type="Proteomes" id="UP000069914">
    <property type="component" value="Chromosome"/>
</dbReference>
<keyword evidence="3" id="KW-1185">Reference proteome</keyword>
<protein>
    <recommendedName>
        <fullName evidence="1">Tox-PL domain-containing protein</fullName>
    </recommendedName>
</protein>
<proteinExistence type="predicted"/>
<evidence type="ECO:0000313" key="3">
    <source>
        <dbReference type="Proteomes" id="UP000069914"/>
    </source>
</evidence>
<dbReference type="InterPro" id="IPR028908">
    <property type="entry name" value="Tox-PL_dom"/>
</dbReference>
<accession>A0ABM5UHR9</accession>
<dbReference type="Pfam" id="PF15644">
    <property type="entry name" value="Gln_amidase"/>
    <property type="match status" value="1"/>
</dbReference>
<dbReference type="EMBL" id="CP011975">
    <property type="protein sequence ID" value="AKP35381.1"/>
    <property type="molecule type" value="Genomic_DNA"/>
</dbReference>
<organism evidence="2 3">
    <name type="scientific">Yersinia aleksiciae</name>
    <dbReference type="NCBI Taxonomy" id="263819"/>
    <lineage>
        <taxon>Bacteria</taxon>
        <taxon>Pseudomonadati</taxon>
        <taxon>Pseudomonadota</taxon>
        <taxon>Gammaproteobacteria</taxon>
        <taxon>Enterobacterales</taxon>
        <taxon>Yersiniaceae</taxon>
        <taxon>Yersinia</taxon>
    </lineage>
</organism>
<name>A0ABM5UHR9_YERAE</name>
<evidence type="ECO:0000259" key="1">
    <source>
        <dbReference type="Pfam" id="PF15644"/>
    </source>
</evidence>
<evidence type="ECO:0000313" key="2">
    <source>
        <dbReference type="EMBL" id="AKP35381.1"/>
    </source>
</evidence>
<sequence length="204" mass="22441">MTVTLPDYTTNTKEYFDALLKEVNREGKPPFILRPLAYLLAKFGIHGFGQTNCASCATAVIDTLEKGRLHLAMPTLRGADVKGIMGLPCDDAKSAAELITKLKEYEPNTALFGVLVIHRPALWTMLPGAIRGHACNVIKFKDSDTIHFLDTQKRKYLSYKQEELSARGKEISRFLGSVGAGGIDLYKKDFEVPDHKKAGTSAPA</sequence>
<gene>
    <name evidence="2" type="ORF">ACZ76_09640</name>
</gene>